<keyword evidence="4 6" id="KW-1133">Transmembrane helix</keyword>
<feature type="transmembrane region" description="Helical" evidence="6">
    <location>
        <begin position="362"/>
        <end position="385"/>
    </location>
</feature>
<dbReference type="InterPro" id="IPR020846">
    <property type="entry name" value="MFS_dom"/>
</dbReference>
<keyword evidence="2" id="KW-0813">Transport</keyword>
<dbReference type="PANTHER" id="PTHR23526:SF2">
    <property type="entry name" value="MAJOR FACILITATOR SUPERFAMILY (MFS) PROFILE DOMAIN-CONTAINING PROTEIN"/>
    <property type="match status" value="1"/>
</dbReference>
<comment type="caution">
    <text evidence="8">The sequence shown here is derived from an EMBL/GenBank/DDBJ whole genome shotgun (WGS) entry which is preliminary data.</text>
</comment>
<evidence type="ECO:0000256" key="4">
    <source>
        <dbReference type="ARBA" id="ARBA00022989"/>
    </source>
</evidence>
<keyword evidence="5 6" id="KW-0472">Membrane</keyword>
<dbReference type="Pfam" id="PF07690">
    <property type="entry name" value="MFS_1"/>
    <property type="match status" value="1"/>
</dbReference>
<gene>
    <name evidence="8" type="ORF">C7B45_07645</name>
</gene>
<protein>
    <recommendedName>
        <fullName evidence="7">Major facilitator superfamily (MFS) profile domain-containing protein</fullName>
    </recommendedName>
</protein>
<dbReference type="InterPro" id="IPR036259">
    <property type="entry name" value="MFS_trans_sf"/>
</dbReference>
<feature type="transmembrane region" description="Helical" evidence="6">
    <location>
        <begin position="391"/>
        <end position="409"/>
    </location>
</feature>
<feature type="transmembrane region" description="Helical" evidence="6">
    <location>
        <begin position="188"/>
        <end position="209"/>
    </location>
</feature>
<name>A0A2T2WJ39_9FIRM</name>
<feature type="transmembrane region" description="Helical" evidence="6">
    <location>
        <begin position="64"/>
        <end position="84"/>
    </location>
</feature>
<feature type="transmembrane region" description="Helical" evidence="6">
    <location>
        <begin position="269"/>
        <end position="288"/>
    </location>
</feature>
<evidence type="ECO:0000256" key="5">
    <source>
        <dbReference type="ARBA" id="ARBA00023136"/>
    </source>
</evidence>
<organism evidence="8 9">
    <name type="scientific">Sulfobacillus acidophilus</name>
    <dbReference type="NCBI Taxonomy" id="53633"/>
    <lineage>
        <taxon>Bacteria</taxon>
        <taxon>Bacillati</taxon>
        <taxon>Bacillota</taxon>
        <taxon>Clostridia</taxon>
        <taxon>Eubacteriales</taxon>
        <taxon>Clostridiales Family XVII. Incertae Sedis</taxon>
        <taxon>Sulfobacillus</taxon>
    </lineage>
</organism>
<keyword evidence="3 6" id="KW-0812">Transmembrane</keyword>
<evidence type="ECO:0000256" key="6">
    <source>
        <dbReference type="SAM" id="Phobius"/>
    </source>
</evidence>
<evidence type="ECO:0000313" key="8">
    <source>
        <dbReference type="EMBL" id="PSR22235.1"/>
    </source>
</evidence>
<feature type="transmembrane region" description="Helical" evidence="6">
    <location>
        <begin position="30"/>
        <end position="52"/>
    </location>
</feature>
<dbReference type="InterPro" id="IPR011701">
    <property type="entry name" value="MFS"/>
</dbReference>
<feature type="transmembrane region" description="Helical" evidence="6">
    <location>
        <begin position="121"/>
        <end position="140"/>
    </location>
</feature>
<dbReference type="GO" id="GO:0022857">
    <property type="term" value="F:transmembrane transporter activity"/>
    <property type="evidence" value="ECO:0007669"/>
    <property type="project" value="InterPro"/>
</dbReference>
<accession>A0A2T2WJ39</accession>
<dbReference type="Gene3D" id="1.20.1250.20">
    <property type="entry name" value="MFS general substrate transporter like domains"/>
    <property type="match status" value="1"/>
</dbReference>
<dbReference type="PROSITE" id="PS50850">
    <property type="entry name" value="MFS"/>
    <property type="match status" value="1"/>
</dbReference>
<dbReference type="GO" id="GO:0005886">
    <property type="term" value="C:plasma membrane"/>
    <property type="evidence" value="ECO:0007669"/>
    <property type="project" value="UniProtKB-SubCell"/>
</dbReference>
<feature type="transmembrane region" description="Helical" evidence="6">
    <location>
        <begin position="96"/>
        <end position="115"/>
    </location>
</feature>
<dbReference type="SUPFAM" id="SSF103473">
    <property type="entry name" value="MFS general substrate transporter"/>
    <property type="match status" value="1"/>
</dbReference>
<feature type="transmembrane region" description="Helical" evidence="6">
    <location>
        <begin position="161"/>
        <end position="182"/>
    </location>
</feature>
<dbReference type="PANTHER" id="PTHR23526">
    <property type="entry name" value="INTEGRAL MEMBRANE TRANSPORT PROTEIN-RELATED"/>
    <property type="match status" value="1"/>
</dbReference>
<proteinExistence type="predicted"/>
<dbReference type="InterPro" id="IPR052528">
    <property type="entry name" value="Sugar_transport-like"/>
</dbReference>
<evidence type="ECO:0000256" key="2">
    <source>
        <dbReference type="ARBA" id="ARBA00022448"/>
    </source>
</evidence>
<evidence type="ECO:0000256" key="3">
    <source>
        <dbReference type="ARBA" id="ARBA00022692"/>
    </source>
</evidence>
<evidence type="ECO:0000256" key="1">
    <source>
        <dbReference type="ARBA" id="ARBA00004651"/>
    </source>
</evidence>
<sequence length="428" mass="47151">MRAVLPKEGTRISPNPARFENLRTNMRHSILNGAFGTVATGIVSTFVPLYLIDALHASNQIIGWLNALPALAGLLGSLIGAVWVPRLFRYRNFSVLNYLGARLSYLLMAAVPASAATANSLIVAVYSIGSVPQTLGTLGWQALMAKLIPSGLRENFFGHRYALITIVGLGGTIVIGIALQFFNPDWPVPYRVLFVVAGVLGVIEVSYLVRHREPLGGERPRPMRWRVWTDLWTVPRFRRYVLLAAFFNFGWQLSWPLFSIYQIKTAHATGLWIGLFTIATQATEIVTFRWWGKFAQKRGGLVTMGFSGLGIGLVPLLTILSPNLWYLTAVNLYSGLFASGMTLLLFTELLHASPVADRSAAIAFYNVVLGLVAFLSPELGVYLLPALGMDGTMLLSTIWRLIASILFFIPLRPAILQSRPALTQVHPD</sequence>
<dbReference type="EMBL" id="PXYV01000020">
    <property type="protein sequence ID" value="PSR22235.1"/>
    <property type="molecule type" value="Genomic_DNA"/>
</dbReference>
<evidence type="ECO:0000259" key="7">
    <source>
        <dbReference type="PROSITE" id="PS50850"/>
    </source>
</evidence>
<evidence type="ECO:0000313" key="9">
    <source>
        <dbReference type="Proteomes" id="UP000241848"/>
    </source>
</evidence>
<comment type="subcellular location">
    <subcellularLocation>
        <location evidence="1">Cell membrane</location>
        <topology evidence="1">Multi-pass membrane protein</topology>
    </subcellularLocation>
</comment>
<feature type="transmembrane region" description="Helical" evidence="6">
    <location>
        <begin position="300"/>
        <end position="320"/>
    </location>
</feature>
<feature type="transmembrane region" description="Helical" evidence="6">
    <location>
        <begin position="240"/>
        <end position="263"/>
    </location>
</feature>
<reference evidence="8 9" key="1">
    <citation type="journal article" date="2014" name="BMC Genomics">
        <title>Comparison of environmental and isolate Sulfobacillus genomes reveals diverse carbon, sulfur, nitrogen, and hydrogen metabolisms.</title>
        <authorList>
            <person name="Justice N.B."/>
            <person name="Norman A."/>
            <person name="Brown C.T."/>
            <person name="Singh A."/>
            <person name="Thomas B.C."/>
            <person name="Banfield J.F."/>
        </authorList>
    </citation>
    <scope>NUCLEOTIDE SEQUENCE [LARGE SCALE GENOMIC DNA]</scope>
    <source>
        <strain evidence="8">AMDSBA3</strain>
    </source>
</reference>
<dbReference type="Proteomes" id="UP000241848">
    <property type="component" value="Unassembled WGS sequence"/>
</dbReference>
<feature type="transmembrane region" description="Helical" evidence="6">
    <location>
        <begin position="332"/>
        <end position="350"/>
    </location>
</feature>
<feature type="domain" description="Major facilitator superfamily (MFS) profile" evidence="7">
    <location>
        <begin position="238"/>
        <end position="428"/>
    </location>
</feature>
<dbReference type="AlphaFoldDB" id="A0A2T2WJ39"/>